<dbReference type="OrthoDB" id="9809348at2"/>
<dbReference type="PANTHER" id="PTHR34220:SF7">
    <property type="entry name" value="SENSOR HISTIDINE KINASE YPDA"/>
    <property type="match status" value="1"/>
</dbReference>
<dbReference type="CDD" id="cd06225">
    <property type="entry name" value="HAMP"/>
    <property type="match status" value="1"/>
</dbReference>
<gene>
    <name evidence="7" type="ORF">SAMN02745136_02005</name>
</gene>
<evidence type="ECO:0000256" key="4">
    <source>
        <dbReference type="SAM" id="MobiDB-lite"/>
    </source>
</evidence>
<dbReference type="Pfam" id="PF06580">
    <property type="entry name" value="His_kinase"/>
    <property type="match status" value="1"/>
</dbReference>
<evidence type="ECO:0000313" key="8">
    <source>
        <dbReference type="Proteomes" id="UP000184386"/>
    </source>
</evidence>
<name>A0A1M6QS64_9FIRM</name>
<evidence type="ECO:0000313" key="7">
    <source>
        <dbReference type="EMBL" id="SHK22953.1"/>
    </source>
</evidence>
<sequence>MLLPIKKGQPISLKKALLVVTVICWTVPIIVFMIFLFSYYRNNVIQKTEALMEESLKNYTSFHSQKLNEAIESSKKISYDLVLEKAWRRYKNGEISDAGFYKEVIGNLKSKYINDNRFLMTTFYLSENTDKLYYATREQASYIQIYTRDVKRYAEAITNENSSDANVKIINGRIYIIRNLYTTRNYTKFGTLVLELNKEKLFDGINIMKEYDLGFFVDDPGEMVLYNDELKEKDEKTVLKELKSKFNWKNNRKMVKTEDKIYQGILYQQKFDDYYYGAVLIANKDVIFSEIRVMNSLILFNILIIVPVFIYMLYFISHNITKPMERMVKAAKNIEGGRFGWQIKGNAMPNQEFTYLSDAFNRMSSEVKYLFDYAYKEQLARKEAKILALQSQINPHFLNNTLEMMNWQARMAGDDAVSKMIEALAVLLNQSMGRENRKLISLAEELKGADAYIYITSMRFGDRIHFDKDIDESLMQIQLPQLILQPLLENAVVHGAYTVKGGAINLSVYQEEEKVILKITNTGNLSDEEERKIKALLENNNTKLPETKERHNSLGIRNVNERIKLIFGDNYGLSIHTEKGVVISAITMPCNWEEDDNGKTAQISEKPEGWNQAR</sequence>
<dbReference type="InterPro" id="IPR036890">
    <property type="entry name" value="HATPase_C_sf"/>
</dbReference>
<organism evidence="7 8">
    <name type="scientific">Anaerocolumna jejuensis DSM 15929</name>
    <dbReference type="NCBI Taxonomy" id="1121322"/>
    <lineage>
        <taxon>Bacteria</taxon>
        <taxon>Bacillati</taxon>
        <taxon>Bacillota</taxon>
        <taxon>Clostridia</taxon>
        <taxon>Lachnospirales</taxon>
        <taxon>Lachnospiraceae</taxon>
        <taxon>Anaerocolumna</taxon>
    </lineage>
</organism>
<dbReference type="GO" id="GO:0016020">
    <property type="term" value="C:membrane"/>
    <property type="evidence" value="ECO:0007669"/>
    <property type="project" value="UniProtKB-SubCell"/>
</dbReference>
<feature type="transmembrane region" description="Helical" evidence="5">
    <location>
        <begin position="297"/>
        <end position="317"/>
    </location>
</feature>
<evidence type="ECO:0000256" key="5">
    <source>
        <dbReference type="SAM" id="Phobius"/>
    </source>
</evidence>
<dbReference type="EMBL" id="FRAC01000010">
    <property type="protein sequence ID" value="SHK22953.1"/>
    <property type="molecule type" value="Genomic_DNA"/>
</dbReference>
<keyword evidence="8" id="KW-1185">Reference proteome</keyword>
<evidence type="ECO:0000256" key="2">
    <source>
        <dbReference type="ARBA" id="ARBA00022553"/>
    </source>
</evidence>
<dbReference type="Proteomes" id="UP000184386">
    <property type="component" value="Unassembled WGS sequence"/>
</dbReference>
<dbReference type="InterPro" id="IPR050640">
    <property type="entry name" value="Bact_2-comp_sensor_kinase"/>
</dbReference>
<dbReference type="Gene3D" id="6.10.340.10">
    <property type="match status" value="1"/>
</dbReference>
<proteinExistence type="predicted"/>
<dbReference type="InterPro" id="IPR010559">
    <property type="entry name" value="Sig_transdc_His_kin_internal"/>
</dbReference>
<dbReference type="AlphaFoldDB" id="A0A1M6QS64"/>
<dbReference type="STRING" id="1121322.SAMN02745136_02005"/>
<keyword evidence="5" id="KW-0472">Membrane</keyword>
<keyword evidence="7" id="KW-0418">Kinase</keyword>
<feature type="domain" description="HAMP" evidence="6">
    <location>
        <begin position="318"/>
        <end position="372"/>
    </location>
</feature>
<comment type="subcellular location">
    <subcellularLocation>
        <location evidence="1">Membrane</location>
    </subcellularLocation>
</comment>
<dbReference type="GO" id="GO:0000155">
    <property type="term" value="F:phosphorelay sensor kinase activity"/>
    <property type="evidence" value="ECO:0007669"/>
    <property type="project" value="InterPro"/>
</dbReference>
<feature type="transmembrane region" description="Helical" evidence="5">
    <location>
        <begin position="16"/>
        <end position="40"/>
    </location>
</feature>
<dbReference type="SUPFAM" id="SSF55874">
    <property type="entry name" value="ATPase domain of HSP90 chaperone/DNA topoisomerase II/histidine kinase"/>
    <property type="match status" value="1"/>
</dbReference>
<dbReference type="SUPFAM" id="SSF158472">
    <property type="entry name" value="HAMP domain-like"/>
    <property type="match status" value="1"/>
</dbReference>
<keyword evidence="5" id="KW-1133">Transmembrane helix</keyword>
<dbReference type="SMART" id="SM00304">
    <property type="entry name" value="HAMP"/>
    <property type="match status" value="1"/>
</dbReference>
<protein>
    <submittedName>
        <fullName evidence="7">Two-component system, sensor histidine kinase YesM</fullName>
    </submittedName>
</protein>
<dbReference type="Gene3D" id="3.30.565.10">
    <property type="entry name" value="Histidine kinase-like ATPase, C-terminal domain"/>
    <property type="match status" value="1"/>
</dbReference>
<dbReference type="PROSITE" id="PS50885">
    <property type="entry name" value="HAMP"/>
    <property type="match status" value="1"/>
</dbReference>
<feature type="region of interest" description="Disordered" evidence="4">
    <location>
        <begin position="594"/>
        <end position="614"/>
    </location>
</feature>
<evidence type="ECO:0000256" key="3">
    <source>
        <dbReference type="ARBA" id="ARBA00022679"/>
    </source>
</evidence>
<keyword evidence="3" id="KW-0808">Transferase</keyword>
<evidence type="ECO:0000256" key="1">
    <source>
        <dbReference type="ARBA" id="ARBA00004370"/>
    </source>
</evidence>
<dbReference type="InterPro" id="IPR003660">
    <property type="entry name" value="HAMP_dom"/>
</dbReference>
<keyword evidence="5" id="KW-0812">Transmembrane</keyword>
<dbReference type="PANTHER" id="PTHR34220">
    <property type="entry name" value="SENSOR HISTIDINE KINASE YPDA"/>
    <property type="match status" value="1"/>
</dbReference>
<evidence type="ECO:0000259" key="6">
    <source>
        <dbReference type="PROSITE" id="PS50885"/>
    </source>
</evidence>
<reference evidence="7 8" key="1">
    <citation type="submission" date="2016-11" db="EMBL/GenBank/DDBJ databases">
        <authorList>
            <person name="Jaros S."/>
            <person name="Januszkiewicz K."/>
            <person name="Wedrychowicz H."/>
        </authorList>
    </citation>
    <scope>NUCLEOTIDE SEQUENCE [LARGE SCALE GENOMIC DNA]</scope>
    <source>
        <strain evidence="7 8">DSM 15929</strain>
    </source>
</reference>
<dbReference type="RefSeq" id="WP_073275393.1">
    <property type="nucleotide sequence ID" value="NZ_FRAC01000010.1"/>
</dbReference>
<keyword evidence="2" id="KW-0597">Phosphoprotein</keyword>
<accession>A0A1M6QS64</accession>